<feature type="region of interest" description="Disordered" evidence="1">
    <location>
        <begin position="1"/>
        <end position="48"/>
    </location>
</feature>
<feature type="compositionally biased region" description="Low complexity" evidence="1">
    <location>
        <begin position="1"/>
        <end position="10"/>
    </location>
</feature>
<evidence type="ECO:0000313" key="3">
    <source>
        <dbReference type="Proteomes" id="UP000198614"/>
    </source>
</evidence>
<evidence type="ECO:0000313" key="2">
    <source>
        <dbReference type="EMBL" id="SDF19018.1"/>
    </source>
</evidence>
<accession>A0A1G7J2C5</accession>
<dbReference type="EMBL" id="FNAX01000006">
    <property type="protein sequence ID" value="SDF19018.1"/>
    <property type="molecule type" value="Genomic_DNA"/>
</dbReference>
<evidence type="ECO:0000256" key="1">
    <source>
        <dbReference type="SAM" id="MobiDB-lite"/>
    </source>
</evidence>
<proteinExistence type="predicted"/>
<sequence length="313" mass="34355">MATTTTAPAPKGAEGKRGTKTAPVRKVTVRKQRGKDASPQYEPVPHDDRPVYYRKIPVGLLEVDPSLDSQRMFQRPWANKLAKIWNPAVLLPAIVARRSDGRYYVLDGQHSNQVALEKHGPDFERHCLVYEGLDISEEAALFLAANRDRKAVKPADNYRVALKAGEPLVTRIDAEVRSCGLTVTGSSTVNQVGAVQAVMAVGEKREGLLPKVLNTVAAAWGRDASSWDNMVLRAVGLVIDNNWDKVDLDRLAKALRKYTVRLWKTNAIRMTKSGGGSQSRSLPLAENIITEYNKGETDPAKVLIAPVGRASRA</sequence>
<gene>
    <name evidence="2" type="ORF">SAMN05216260_106264</name>
</gene>
<dbReference type="AlphaFoldDB" id="A0A1G7J2C5"/>
<evidence type="ECO:0008006" key="4">
    <source>
        <dbReference type="Google" id="ProtNLM"/>
    </source>
</evidence>
<reference evidence="2 3" key="1">
    <citation type="submission" date="2016-10" db="EMBL/GenBank/DDBJ databases">
        <authorList>
            <person name="de Groot N.N."/>
        </authorList>
    </citation>
    <scope>NUCLEOTIDE SEQUENCE [LARGE SCALE GENOMIC DNA]</scope>
    <source>
        <strain evidence="2 3">CGMCC 4.1859</strain>
    </source>
</reference>
<dbReference type="InterPro" id="IPR046681">
    <property type="entry name" value="DUF6551"/>
</dbReference>
<dbReference type="Proteomes" id="UP000198614">
    <property type="component" value="Unassembled WGS sequence"/>
</dbReference>
<organism evidence="2 3">
    <name type="scientific">Streptomyces griseoaurantiacus</name>
    <dbReference type="NCBI Taxonomy" id="68213"/>
    <lineage>
        <taxon>Bacteria</taxon>
        <taxon>Bacillati</taxon>
        <taxon>Actinomycetota</taxon>
        <taxon>Actinomycetes</taxon>
        <taxon>Kitasatosporales</taxon>
        <taxon>Streptomycetaceae</taxon>
        <taxon>Streptomyces</taxon>
        <taxon>Streptomyces aurantiacus group</taxon>
    </lineage>
</organism>
<dbReference type="Pfam" id="PF20188">
    <property type="entry name" value="DUF6551"/>
    <property type="match status" value="1"/>
</dbReference>
<name>A0A1G7J2C5_9ACTN</name>
<protein>
    <recommendedName>
        <fullName evidence="4">ParB-like nuclease domain-containing protein</fullName>
    </recommendedName>
</protein>